<protein>
    <submittedName>
        <fullName evidence="9">Redoxin</fullName>
    </submittedName>
</protein>
<dbReference type="CDD" id="cd03013">
    <property type="entry name" value="PRX5_like"/>
    <property type="match status" value="1"/>
</dbReference>
<evidence type="ECO:0000256" key="7">
    <source>
        <dbReference type="RuleBase" id="RU366011"/>
    </source>
</evidence>
<evidence type="ECO:0000259" key="8">
    <source>
        <dbReference type="PROSITE" id="PS51352"/>
    </source>
</evidence>
<keyword evidence="2 7" id="KW-0575">Peroxidase</keyword>
<dbReference type="AlphaFoldDB" id="A0A0D7BD94"/>
<evidence type="ECO:0000256" key="4">
    <source>
        <dbReference type="ARBA" id="ARBA00023002"/>
    </source>
</evidence>
<dbReference type="InterPro" id="IPR037944">
    <property type="entry name" value="PRX5-like"/>
</dbReference>
<dbReference type="GO" id="GO:0005739">
    <property type="term" value="C:mitochondrion"/>
    <property type="evidence" value="ECO:0007669"/>
    <property type="project" value="TreeGrafter"/>
</dbReference>
<dbReference type="SUPFAM" id="SSF52833">
    <property type="entry name" value="Thioredoxin-like"/>
    <property type="match status" value="1"/>
</dbReference>
<organism evidence="9 10">
    <name type="scientific">Cylindrobasidium torrendii FP15055 ss-10</name>
    <dbReference type="NCBI Taxonomy" id="1314674"/>
    <lineage>
        <taxon>Eukaryota</taxon>
        <taxon>Fungi</taxon>
        <taxon>Dikarya</taxon>
        <taxon>Basidiomycota</taxon>
        <taxon>Agaricomycotina</taxon>
        <taxon>Agaricomycetes</taxon>
        <taxon>Agaricomycetidae</taxon>
        <taxon>Agaricales</taxon>
        <taxon>Marasmiineae</taxon>
        <taxon>Physalacriaceae</taxon>
        <taxon>Cylindrobasidium</taxon>
    </lineage>
</organism>
<gene>
    <name evidence="9" type="ORF">CYLTODRAFT_421854</name>
</gene>
<dbReference type="GO" id="GO:0008379">
    <property type="term" value="F:thioredoxin peroxidase activity"/>
    <property type="evidence" value="ECO:0007669"/>
    <property type="project" value="InterPro"/>
</dbReference>
<dbReference type="STRING" id="1314674.A0A0D7BD94"/>
<dbReference type="EMBL" id="KN880508">
    <property type="protein sequence ID" value="KIY68185.1"/>
    <property type="molecule type" value="Genomic_DNA"/>
</dbReference>
<feature type="domain" description="Thioredoxin" evidence="8">
    <location>
        <begin position="32"/>
        <end position="194"/>
    </location>
</feature>
<dbReference type="Pfam" id="PF08534">
    <property type="entry name" value="Redoxin"/>
    <property type="match status" value="1"/>
</dbReference>
<dbReference type="OrthoDB" id="1882547at2759"/>
<evidence type="ECO:0000256" key="2">
    <source>
        <dbReference type="ARBA" id="ARBA00022559"/>
    </source>
</evidence>
<evidence type="ECO:0000313" key="10">
    <source>
        <dbReference type="Proteomes" id="UP000054007"/>
    </source>
</evidence>
<comment type="function">
    <text evidence="7">Thiol-specific peroxidase that catalyzes the reduction of hydrogen peroxide and organic hydroperoxides to water and alcohols, respectively. Plays a role in cell protection against oxidative stress by detoxifying peroxides.</text>
</comment>
<evidence type="ECO:0000256" key="3">
    <source>
        <dbReference type="ARBA" id="ARBA00022862"/>
    </source>
</evidence>
<dbReference type="GO" id="GO:0034599">
    <property type="term" value="P:cellular response to oxidative stress"/>
    <property type="evidence" value="ECO:0007669"/>
    <property type="project" value="InterPro"/>
</dbReference>
<dbReference type="PROSITE" id="PS51352">
    <property type="entry name" value="THIOREDOXIN_2"/>
    <property type="match status" value="1"/>
</dbReference>
<proteinExistence type="inferred from homology"/>
<accession>A0A0D7BD94</accession>
<keyword evidence="4 7" id="KW-0560">Oxidoreductase</keyword>
<name>A0A0D7BD94_9AGAR</name>
<dbReference type="GO" id="GO:0045454">
    <property type="term" value="P:cell redox homeostasis"/>
    <property type="evidence" value="ECO:0007669"/>
    <property type="project" value="TreeGrafter"/>
</dbReference>
<dbReference type="GO" id="GO:0005777">
    <property type="term" value="C:peroxisome"/>
    <property type="evidence" value="ECO:0007669"/>
    <property type="project" value="TreeGrafter"/>
</dbReference>
<feature type="active site" description="Cysteine sulfenic acid (-SOH) intermediate" evidence="6">
    <location>
        <position position="82"/>
    </location>
</feature>
<dbReference type="Gene3D" id="3.40.30.10">
    <property type="entry name" value="Glutaredoxin"/>
    <property type="match status" value="1"/>
</dbReference>
<keyword evidence="3 7" id="KW-0049">Antioxidant</keyword>
<sequence length="194" mass="20087">MSGIFGNAKTAATAAAAAAHSTAASLLASAQIAPGTEIPDIKLLKESSPELNAEGAGDAASALKTDGRIIILGVPGAFTTPCSNQVPQYIEAYDEFVAKGVKAIYVVAVNDQFTVKAWKEKLAPNGTPIRFLADDQSAWTSATGLIFDATPLLGGPRSKRYAMIVENGKVSSVFVEDAPPNITVTSAKTLLAHL</sequence>
<keyword evidence="10" id="KW-1185">Reference proteome</keyword>
<dbReference type="GO" id="GO:0005829">
    <property type="term" value="C:cytosol"/>
    <property type="evidence" value="ECO:0007669"/>
    <property type="project" value="TreeGrafter"/>
</dbReference>
<dbReference type="GO" id="GO:0042744">
    <property type="term" value="P:hydrogen peroxide catabolic process"/>
    <property type="evidence" value="ECO:0007669"/>
    <property type="project" value="TreeGrafter"/>
</dbReference>
<dbReference type="InterPro" id="IPR013766">
    <property type="entry name" value="Thioredoxin_domain"/>
</dbReference>
<dbReference type="InterPro" id="IPR013740">
    <property type="entry name" value="Redoxin"/>
</dbReference>
<reference evidence="9 10" key="1">
    <citation type="journal article" date="2015" name="Fungal Genet. Biol.">
        <title>Evolution of novel wood decay mechanisms in Agaricales revealed by the genome sequences of Fistulina hepatica and Cylindrobasidium torrendii.</title>
        <authorList>
            <person name="Floudas D."/>
            <person name="Held B.W."/>
            <person name="Riley R."/>
            <person name="Nagy L.G."/>
            <person name="Koehler G."/>
            <person name="Ransdell A.S."/>
            <person name="Younus H."/>
            <person name="Chow J."/>
            <person name="Chiniquy J."/>
            <person name="Lipzen A."/>
            <person name="Tritt A."/>
            <person name="Sun H."/>
            <person name="Haridas S."/>
            <person name="LaButti K."/>
            <person name="Ohm R.A."/>
            <person name="Kues U."/>
            <person name="Blanchette R.A."/>
            <person name="Grigoriev I.V."/>
            <person name="Minto R.E."/>
            <person name="Hibbett D.S."/>
        </authorList>
    </citation>
    <scope>NUCLEOTIDE SEQUENCE [LARGE SCALE GENOMIC DNA]</scope>
    <source>
        <strain evidence="9 10">FP15055 ss-10</strain>
    </source>
</reference>
<dbReference type="Proteomes" id="UP000054007">
    <property type="component" value="Unassembled WGS sequence"/>
</dbReference>
<comment type="similarity">
    <text evidence="1 7">Belongs to the peroxiredoxin family. Prx5 subfamily.</text>
</comment>
<dbReference type="InterPro" id="IPR036249">
    <property type="entry name" value="Thioredoxin-like_sf"/>
</dbReference>
<evidence type="ECO:0000256" key="5">
    <source>
        <dbReference type="ARBA" id="ARBA00023284"/>
    </source>
</evidence>
<evidence type="ECO:0000256" key="1">
    <source>
        <dbReference type="ARBA" id="ARBA00010505"/>
    </source>
</evidence>
<dbReference type="PANTHER" id="PTHR10430:SF39">
    <property type="entry name" value="PEROXISOMAL MEMBRANE ASSOCIATED PROTEIN 20"/>
    <property type="match status" value="1"/>
</dbReference>
<evidence type="ECO:0000313" key="9">
    <source>
        <dbReference type="EMBL" id="KIY68185.1"/>
    </source>
</evidence>
<keyword evidence="5 7" id="KW-0676">Redox-active center</keyword>
<evidence type="ECO:0000256" key="6">
    <source>
        <dbReference type="PIRSR" id="PIRSR637944-1"/>
    </source>
</evidence>
<dbReference type="PANTHER" id="PTHR10430">
    <property type="entry name" value="PEROXIREDOXIN"/>
    <property type="match status" value="1"/>
</dbReference>